<protein>
    <submittedName>
        <fullName evidence="7">3-oxosteroid 1-dehydrogenase</fullName>
    </submittedName>
</protein>
<dbReference type="Gene3D" id="3.90.700.10">
    <property type="entry name" value="Succinate dehydrogenase/fumarate reductase flavoprotein, catalytic domain"/>
    <property type="match status" value="1"/>
</dbReference>
<feature type="region of interest" description="Disordered" evidence="5">
    <location>
        <begin position="537"/>
        <end position="560"/>
    </location>
</feature>
<keyword evidence="3" id="KW-0274">FAD</keyword>
<feature type="domain" description="FAD-dependent oxidoreductase 2 FAD-binding" evidence="6">
    <location>
        <begin position="14"/>
        <end position="518"/>
    </location>
</feature>
<feature type="compositionally biased region" description="Basic and acidic residues" evidence="5">
    <location>
        <begin position="545"/>
        <end position="560"/>
    </location>
</feature>
<dbReference type="Gene3D" id="3.50.50.60">
    <property type="entry name" value="FAD/NAD(P)-binding domain"/>
    <property type="match status" value="2"/>
</dbReference>
<dbReference type="OrthoDB" id="9813348at2"/>
<dbReference type="STRING" id="1136497.SAMN04489752_1867"/>
<reference evidence="8" key="1">
    <citation type="submission" date="2016-10" db="EMBL/GenBank/DDBJ databases">
        <authorList>
            <person name="Varghese N."/>
            <person name="Submissions S."/>
        </authorList>
    </citation>
    <scope>NUCLEOTIDE SEQUENCE [LARGE SCALE GENOMIC DNA]</scope>
    <source>
        <strain evidence="8">DSM 23676</strain>
    </source>
</reference>
<evidence type="ECO:0000256" key="1">
    <source>
        <dbReference type="ARBA" id="ARBA00001974"/>
    </source>
</evidence>
<comment type="cofactor">
    <cofactor evidence="1">
        <name>FAD</name>
        <dbReference type="ChEBI" id="CHEBI:57692"/>
    </cofactor>
</comment>
<evidence type="ECO:0000259" key="6">
    <source>
        <dbReference type="Pfam" id="PF00890"/>
    </source>
</evidence>
<dbReference type="InterPro" id="IPR027477">
    <property type="entry name" value="Succ_DH/fumarate_Rdtase_cat_sf"/>
</dbReference>
<dbReference type="InterPro" id="IPR036188">
    <property type="entry name" value="FAD/NAD-bd_sf"/>
</dbReference>
<organism evidence="7 8">
    <name type="scientific">Brevibacterium siliguriense</name>
    <dbReference type="NCBI Taxonomy" id="1136497"/>
    <lineage>
        <taxon>Bacteria</taxon>
        <taxon>Bacillati</taxon>
        <taxon>Actinomycetota</taxon>
        <taxon>Actinomycetes</taxon>
        <taxon>Micrococcales</taxon>
        <taxon>Brevibacteriaceae</taxon>
        <taxon>Brevibacterium</taxon>
    </lineage>
</organism>
<evidence type="ECO:0000313" key="7">
    <source>
        <dbReference type="EMBL" id="SDS51068.1"/>
    </source>
</evidence>
<evidence type="ECO:0000256" key="3">
    <source>
        <dbReference type="ARBA" id="ARBA00022827"/>
    </source>
</evidence>
<name>A0A1H1ST83_9MICO</name>
<dbReference type="PANTHER" id="PTHR43400:SF10">
    <property type="entry name" value="3-OXOSTEROID 1-DEHYDROGENASE"/>
    <property type="match status" value="1"/>
</dbReference>
<dbReference type="PRINTS" id="PR00411">
    <property type="entry name" value="PNDRDTASEI"/>
</dbReference>
<dbReference type="EMBL" id="LT629766">
    <property type="protein sequence ID" value="SDS51068.1"/>
    <property type="molecule type" value="Genomic_DNA"/>
</dbReference>
<keyword evidence="8" id="KW-1185">Reference proteome</keyword>
<gene>
    <name evidence="7" type="ORF">SAMN04489752_1867</name>
</gene>
<accession>A0A1H1ST83</accession>
<dbReference type="Proteomes" id="UP000199597">
    <property type="component" value="Chromosome I"/>
</dbReference>
<evidence type="ECO:0000313" key="8">
    <source>
        <dbReference type="Proteomes" id="UP000199597"/>
    </source>
</evidence>
<sequence length="560" mass="58404">MITTDLDHLPTDVDVAVIGSGAAGLTAATRAADAHARVVVLEKAAQLGGTTAVGGGVIWAPANPLAADAGFADSRQEALDYLNAATEGALTEAEAQWFVDSASAAVDYLTRETRVSLTPLARPDYRLEFPGATQGGRSLDNSAFDVGSIPGLAEALRPSSYFPLLTMAERDDLNGAAADPELLKTRTETGVRTMGGALAASLLMSAIDRGVKVAVNAAVGSLDRTDDCRWQLRLREGRTLLADTVVIASGGFEWNPRLQASFLPHRITPISAPSNEGDGLELGLRLGGAVSDMTTFWGVPVITTPDQIYDGKQSGRMGNVEMTLPGSITVGADGKRFVNEALNYHDVSRVFGATDAARLAPKGDPAWLVFDRQYLNSYPVAGSTPGSPADWMIEAETIEALAEAIGVDPVGLIDQVAKFNADAESGVDTEFGRGNSPEDRFLGDSSVTPNPCLRPLTVGPFYAVPVHCGALGTSGGLSADEHGRVVDFSGAPIDGLYTAGNVSASVFHGAYPGGGATLGSAVVRAFVAGRHIAGRGIADDEQAQEEDHARSGEHVHSIRR</sequence>
<dbReference type="SUPFAM" id="SSF51905">
    <property type="entry name" value="FAD/NAD(P)-binding domain"/>
    <property type="match status" value="1"/>
</dbReference>
<dbReference type="PANTHER" id="PTHR43400">
    <property type="entry name" value="FUMARATE REDUCTASE"/>
    <property type="match status" value="1"/>
</dbReference>
<evidence type="ECO:0000256" key="4">
    <source>
        <dbReference type="ARBA" id="ARBA00023002"/>
    </source>
</evidence>
<evidence type="ECO:0000256" key="2">
    <source>
        <dbReference type="ARBA" id="ARBA00022630"/>
    </source>
</evidence>
<keyword evidence="4" id="KW-0560">Oxidoreductase</keyword>
<dbReference type="Pfam" id="PF00890">
    <property type="entry name" value="FAD_binding_2"/>
    <property type="match status" value="1"/>
</dbReference>
<dbReference type="InterPro" id="IPR003953">
    <property type="entry name" value="FAD-dep_OxRdtase_2_FAD-bd"/>
</dbReference>
<proteinExistence type="predicted"/>
<evidence type="ECO:0000256" key="5">
    <source>
        <dbReference type="SAM" id="MobiDB-lite"/>
    </source>
</evidence>
<dbReference type="GO" id="GO:0033765">
    <property type="term" value="F:steroid dehydrogenase activity, acting on the CH-CH group of donors"/>
    <property type="evidence" value="ECO:0007669"/>
    <property type="project" value="UniProtKB-ARBA"/>
</dbReference>
<dbReference type="GO" id="GO:0008202">
    <property type="term" value="P:steroid metabolic process"/>
    <property type="evidence" value="ECO:0007669"/>
    <property type="project" value="UniProtKB-ARBA"/>
</dbReference>
<keyword evidence="2" id="KW-0285">Flavoprotein</keyword>
<dbReference type="SUPFAM" id="SSF56425">
    <property type="entry name" value="Succinate dehydrogenase/fumarate reductase flavoprotein, catalytic domain"/>
    <property type="match status" value="1"/>
</dbReference>
<dbReference type="AlphaFoldDB" id="A0A1H1ST83"/>
<dbReference type="InterPro" id="IPR050315">
    <property type="entry name" value="FAD-oxidoreductase_2"/>
</dbReference>
<dbReference type="RefSeq" id="WP_092012790.1">
    <property type="nucleotide sequence ID" value="NZ_LT629766.1"/>
</dbReference>